<dbReference type="KEGG" id="vg:16212527"/>
<protein>
    <submittedName>
        <fullName evidence="1">Uncharacterized protein</fullName>
    </submittedName>
</protein>
<keyword evidence="2" id="KW-1185">Reference proteome</keyword>
<proteinExistence type="predicted"/>
<dbReference type="RefSeq" id="YP_008869234.1">
    <property type="nucleotide sequence ID" value="NC_021342.2"/>
</dbReference>
<name>N0DP58_9CAUD</name>
<reference evidence="1 2" key="1">
    <citation type="journal article" date="2014" name="Genome Announc.">
        <title>Complete Genome Sequence of the Edwardsiella ictaluri-Specific Bacteriophage PEi21, Isolated from River Water in Japan.</title>
        <authorList>
            <person name="Yasuike M."/>
            <person name="Kai W."/>
            <person name="Nakamura Y."/>
            <person name="Fujiwara A."/>
            <person name="Kawato Y."/>
            <person name="Hassan E.S."/>
            <person name="Mahmoud M.M."/>
            <person name="Nagai S."/>
            <person name="Kobayashi T."/>
            <person name="Ototake M."/>
            <person name="Nakai T."/>
        </authorList>
    </citation>
    <scope>NUCLEOTIDE SEQUENCE [LARGE SCALE GENOMIC DNA]</scope>
</reference>
<dbReference type="Proteomes" id="UP000012997">
    <property type="component" value="Segment"/>
</dbReference>
<evidence type="ECO:0000313" key="1">
    <source>
        <dbReference type="EMBL" id="BAN16831.1"/>
    </source>
</evidence>
<evidence type="ECO:0000313" key="2">
    <source>
        <dbReference type="Proteomes" id="UP000012997"/>
    </source>
</evidence>
<organism evidence="1 2">
    <name type="scientific">Edwardsiella phage PEi21</name>
    <dbReference type="NCBI Taxonomy" id="1325372"/>
    <lineage>
        <taxon>Viruses</taxon>
        <taxon>Duplodnaviria</taxon>
        <taxon>Heunggongvirae</taxon>
        <taxon>Uroviricota</taxon>
        <taxon>Caudoviricetes</taxon>
        <taxon>Yokohamavirus</taxon>
        <taxon>Yokohamavirus PEi21</taxon>
    </lineage>
</organism>
<sequence>MKIVSVVFTLCVAIDLGSTPYRWFDIKYTSFICQMYN</sequence>
<accession>N0DP58</accession>
<dbReference type="EMBL" id="AP013057">
    <property type="protein sequence ID" value="BAN16831.1"/>
    <property type="molecule type" value="Genomic_DNA"/>
</dbReference>
<dbReference type="GeneID" id="16212527"/>